<dbReference type="OrthoDB" id="60033at2759"/>
<dbReference type="PANTHER" id="PTHR10015:SF376">
    <property type="entry name" value="HEAT SHOCK TRANSCRIPTION FACTOR A7A-RELATED"/>
    <property type="match status" value="1"/>
</dbReference>
<dbReference type="AlphaFoldDB" id="A0A2U1MSU1"/>
<dbReference type="GO" id="GO:0034605">
    <property type="term" value="P:cellular response to heat"/>
    <property type="evidence" value="ECO:0007669"/>
    <property type="project" value="TreeGrafter"/>
</dbReference>
<evidence type="ECO:0000313" key="4">
    <source>
        <dbReference type="Proteomes" id="UP000245207"/>
    </source>
</evidence>
<keyword evidence="3" id="KW-0238">DNA-binding</keyword>
<evidence type="ECO:0000313" key="3">
    <source>
        <dbReference type="EMBL" id="PWA64297.1"/>
    </source>
</evidence>
<dbReference type="PANTHER" id="PTHR10015">
    <property type="entry name" value="HEAT SHOCK TRANSCRIPTION FACTOR"/>
    <property type="match status" value="1"/>
</dbReference>
<gene>
    <name evidence="3" type="ORF">CTI12_AA345910</name>
</gene>
<dbReference type="EMBL" id="PKPP01004451">
    <property type="protein sequence ID" value="PWA64297.1"/>
    <property type="molecule type" value="Genomic_DNA"/>
</dbReference>
<dbReference type="Proteomes" id="UP000245207">
    <property type="component" value="Unassembled WGS sequence"/>
</dbReference>
<feature type="region of interest" description="Disordered" evidence="2">
    <location>
        <begin position="29"/>
        <end position="60"/>
    </location>
</feature>
<accession>A0A2U1MSU1</accession>
<evidence type="ECO:0000256" key="2">
    <source>
        <dbReference type="SAM" id="MobiDB-lite"/>
    </source>
</evidence>
<reference evidence="3 4" key="1">
    <citation type="journal article" date="2018" name="Mol. Plant">
        <title>The genome of Artemisia annua provides insight into the evolution of Asteraceae family and artemisinin biosynthesis.</title>
        <authorList>
            <person name="Shen Q."/>
            <person name="Zhang L."/>
            <person name="Liao Z."/>
            <person name="Wang S."/>
            <person name="Yan T."/>
            <person name="Shi P."/>
            <person name="Liu M."/>
            <person name="Fu X."/>
            <person name="Pan Q."/>
            <person name="Wang Y."/>
            <person name="Lv Z."/>
            <person name="Lu X."/>
            <person name="Zhang F."/>
            <person name="Jiang W."/>
            <person name="Ma Y."/>
            <person name="Chen M."/>
            <person name="Hao X."/>
            <person name="Li L."/>
            <person name="Tang Y."/>
            <person name="Lv G."/>
            <person name="Zhou Y."/>
            <person name="Sun X."/>
            <person name="Brodelius P.E."/>
            <person name="Rose J.K.C."/>
            <person name="Tang K."/>
        </authorList>
    </citation>
    <scope>NUCLEOTIDE SEQUENCE [LARGE SCALE GENOMIC DNA]</scope>
    <source>
        <strain evidence="4">cv. Huhao1</strain>
        <tissue evidence="3">Leaf</tissue>
    </source>
</reference>
<name>A0A2U1MSU1_ARTAN</name>
<feature type="compositionally biased region" description="Low complexity" evidence="2">
    <location>
        <begin position="36"/>
        <end position="48"/>
    </location>
</feature>
<sequence>MQGFRKIDPDIWEFANETFVRGQRHVLKNIKRKRAPSQSLSPQQTQSPGSETATFGSDEVGRLKHEKEVLMMELVKLRQQQQNTRAQIQAMEVKLQGTEEKQRKMMRFLAKAMQNPDFIRKLVKHGKGKELQEAFMNQIGESSGGSKLIKAEPEDFTDPSTIEVSELEALALEMQGFGRHKRNQEEESNELEFKGGTRELDDEFWEELFSERVDENSGVEDVNFLAEKLDFLGSSPK</sequence>
<keyword evidence="4" id="KW-1185">Reference proteome</keyword>
<organism evidence="3 4">
    <name type="scientific">Artemisia annua</name>
    <name type="common">Sweet wormwood</name>
    <dbReference type="NCBI Taxonomy" id="35608"/>
    <lineage>
        <taxon>Eukaryota</taxon>
        <taxon>Viridiplantae</taxon>
        <taxon>Streptophyta</taxon>
        <taxon>Embryophyta</taxon>
        <taxon>Tracheophyta</taxon>
        <taxon>Spermatophyta</taxon>
        <taxon>Magnoliopsida</taxon>
        <taxon>eudicotyledons</taxon>
        <taxon>Gunneridae</taxon>
        <taxon>Pentapetalae</taxon>
        <taxon>asterids</taxon>
        <taxon>campanulids</taxon>
        <taxon>Asterales</taxon>
        <taxon>Asteraceae</taxon>
        <taxon>Asteroideae</taxon>
        <taxon>Anthemideae</taxon>
        <taxon>Artemisiinae</taxon>
        <taxon>Artemisia</taxon>
    </lineage>
</organism>
<feature type="coiled-coil region" evidence="1">
    <location>
        <begin position="60"/>
        <end position="101"/>
    </location>
</feature>
<dbReference type="GO" id="GO:0005634">
    <property type="term" value="C:nucleus"/>
    <property type="evidence" value="ECO:0007669"/>
    <property type="project" value="TreeGrafter"/>
</dbReference>
<evidence type="ECO:0000256" key="1">
    <source>
        <dbReference type="SAM" id="Coils"/>
    </source>
</evidence>
<dbReference type="GO" id="GO:0000978">
    <property type="term" value="F:RNA polymerase II cis-regulatory region sequence-specific DNA binding"/>
    <property type="evidence" value="ECO:0007669"/>
    <property type="project" value="TreeGrafter"/>
</dbReference>
<keyword evidence="1" id="KW-0175">Coiled coil</keyword>
<proteinExistence type="predicted"/>
<keyword evidence="3" id="KW-0346">Stress response</keyword>
<dbReference type="GO" id="GO:0006357">
    <property type="term" value="P:regulation of transcription by RNA polymerase II"/>
    <property type="evidence" value="ECO:0007669"/>
    <property type="project" value="TreeGrafter"/>
</dbReference>
<dbReference type="STRING" id="35608.A0A2U1MSU1"/>
<protein>
    <submittedName>
        <fullName evidence="3">Heat shock factor (HSF)-type, DNA-binding</fullName>
    </submittedName>
</protein>
<comment type="caution">
    <text evidence="3">The sequence shown here is derived from an EMBL/GenBank/DDBJ whole genome shotgun (WGS) entry which is preliminary data.</text>
</comment>
<dbReference type="GO" id="GO:0003700">
    <property type="term" value="F:DNA-binding transcription factor activity"/>
    <property type="evidence" value="ECO:0007669"/>
    <property type="project" value="TreeGrafter"/>
</dbReference>